<dbReference type="Gene3D" id="2.40.170.20">
    <property type="entry name" value="TonB-dependent receptor, beta-barrel domain"/>
    <property type="match status" value="1"/>
</dbReference>
<feature type="domain" description="TonB-dependent receptor plug" evidence="18">
    <location>
        <begin position="57"/>
        <end position="156"/>
    </location>
</feature>
<keyword evidence="9" id="KW-0406">Ion transport</keyword>
<dbReference type="PROSITE" id="PS52016">
    <property type="entry name" value="TONB_DEPENDENT_REC_3"/>
    <property type="match status" value="1"/>
</dbReference>
<keyword evidence="4 14" id="KW-1134">Transmembrane beta strand</keyword>
<dbReference type="FunFam" id="2.170.130.10:FF:000001">
    <property type="entry name" value="Catecholate siderophore TonB-dependent receptor"/>
    <property type="match status" value="1"/>
</dbReference>
<dbReference type="InterPro" id="IPR039426">
    <property type="entry name" value="TonB-dep_rcpt-like"/>
</dbReference>
<evidence type="ECO:0000256" key="5">
    <source>
        <dbReference type="ARBA" id="ARBA00022496"/>
    </source>
</evidence>
<dbReference type="GO" id="GO:0009279">
    <property type="term" value="C:cell outer membrane"/>
    <property type="evidence" value="ECO:0007669"/>
    <property type="project" value="UniProtKB-SubCell"/>
</dbReference>
<dbReference type="PANTHER" id="PTHR32552">
    <property type="entry name" value="FERRICHROME IRON RECEPTOR-RELATED"/>
    <property type="match status" value="1"/>
</dbReference>
<evidence type="ECO:0000256" key="1">
    <source>
        <dbReference type="ARBA" id="ARBA00004571"/>
    </source>
</evidence>
<protein>
    <submittedName>
        <fullName evidence="19">Iron complex outermembrane recepter protein</fullName>
    </submittedName>
</protein>
<gene>
    <name evidence="19" type="ORF">SAMN04488690_4200</name>
</gene>
<evidence type="ECO:0000256" key="6">
    <source>
        <dbReference type="ARBA" id="ARBA00022692"/>
    </source>
</evidence>
<sequence length="697" mass="76028">MPALPSRRPLLYALFLPTLLASAIAQAQDGTAARTLDKVTVVAERASTATKTDTALTETPQAISVVTQQLFTDRGAHNLQEVLRYSAGVTADAWGLDTRNDASSVRGLDPVQYQDGLRRSYGFSPLARPEVYGLERVEVLRGPSSVLYGAGATGGIINAMSKRPAFGAASGEVGLQLGSFDRRQLQGDIGGALNDDATIAGRLVGLVRESNMQTDVLKDDRVYLAPSISWRGERSTLTLLASYQHDKTGSSQQFLPLAATLHAAPGRRLDPTTFIGDAGFDRIDSHVYSLTALFDHRFNDAVSLRSAVRYIDGKTTLQQLYVDSYSNPENPFIDADRRVVNRTAYGTQPDIQVISADNAVQFDFATGAFQHLLLAGVDYSQYKEQLQRLDATGTPIDVYAPVSTAPTVRGWERQPDQESSQLGVYVQDQIRWADRVSLVLGARRDHARSKTEGQPSQTDDATTYRAGLIGDVGGGVSPYLSYSESFLPVSGQDLFGNAFKPMRGRQAEGGIKWQPARNMLLTLAAYRITETNRQTNDPDNVLNVVQTGQIRSKGVELEGQFQFANDLTVTAAYARNEAEVSRSNFALEVGERLNDTPQDLASAWVSKGFQLDDAARMKLGLGVRHVGNTVSLGNGGRVLTPSYTLADALVEVQVTNWTWALNITNLTDKRYYAPCRTFGDCFAGYTRVVTGTISYRF</sequence>
<dbReference type="InterPro" id="IPR036942">
    <property type="entry name" value="Beta-barrel_TonB_sf"/>
</dbReference>
<keyword evidence="6 14" id="KW-0812">Transmembrane</keyword>
<dbReference type="Pfam" id="PF00593">
    <property type="entry name" value="TonB_dep_Rec_b-barrel"/>
    <property type="match status" value="1"/>
</dbReference>
<dbReference type="InterPro" id="IPR010105">
    <property type="entry name" value="TonB_sidphr_rcpt"/>
</dbReference>
<dbReference type="NCBIfam" id="TIGR01783">
    <property type="entry name" value="TonB-siderophor"/>
    <property type="match status" value="1"/>
</dbReference>
<feature type="chain" id="PRO_5012461419" evidence="16">
    <location>
        <begin position="28"/>
        <end position="697"/>
    </location>
</feature>
<dbReference type="InterPro" id="IPR012910">
    <property type="entry name" value="Plug_dom"/>
</dbReference>
<evidence type="ECO:0000256" key="3">
    <source>
        <dbReference type="ARBA" id="ARBA00022448"/>
    </source>
</evidence>
<keyword evidence="7 16" id="KW-0732">Signal</keyword>
<keyword evidence="5" id="KW-0410">Iron transport</keyword>
<dbReference type="Pfam" id="PF07715">
    <property type="entry name" value="Plug"/>
    <property type="match status" value="1"/>
</dbReference>
<proteinExistence type="inferred from homology"/>
<keyword evidence="13 14" id="KW-0998">Cell outer membrane</keyword>
<comment type="subcellular location">
    <subcellularLocation>
        <location evidence="1 14">Cell outer membrane</location>
        <topology evidence="1 14">Multi-pass membrane protein</topology>
    </subcellularLocation>
</comment>
<keyword evidence="8" id="KW-0408">Iron</keyword>
<evidence type="ECO:0000256" key="13">
    <source>
        <dbReference type="ARBA" id="ARBA00023237"/>
    </source>
</evidence>
<evidence type="ECO:0000256" key="2">
    <source>
        <dbReference type="ARBA" id="ARBA00009810"/>
    </source>
</evidence>
<evidence type="ECO:0000259" key="17">
    <source>
        <dbReference type="Pfam" id="PF00593"/>
    </source>
</evidence>
<dbReference type="PANTHER" id="PTHR32552:SF68">
    <property type="entry name" value="FERRICHROME OUTER MEMBRANE TRANSPORTER_PHAGE RECEPTOR"/>
    <property type="match status" value="1"/>
</dbReference>
<dbReference type="GO" id="GO:0038023">
    <property type="term" value="F:signaling receptor activity"/>
    <property type="evidence" value="ECO:0007669"/>
    <property type="project" value="InterPro"/>
</dbReference>
<dbReference type="GO" id="GO:0015344">
    <property type="term" value="F:siderophore uptake transmembrane transporter activity"/>
    <property type="evidence" value="ECO:0007669"/>
    <property type="project" value="TreeGrafter"/>
</dbReference>
<dbReference type="Gene3D" id="2.170.130.10">
    <property type="entry name" value="TonB-dependent receptor, plug domain"/>
    <property type="match status" value="1"/>
</dbReference>
<evidence type="ECO:0000256" key="11">
    <source>
        <dbReference type="ARBA" id="ARBA00023136"/>
    </source>
</evidence>
<evidence type="ECO:0000256" key="8">
    <source>
        <dbReference type="ARBA" id="ARBA00023004"/>
    </source>
</evidence>
<dbReference type="InterPro" id="IPR000531">
    <property type="entry name" value="Beta-barrel_TonB"/>
</dbReference>
<evidence type="ECO:0000256" key="14">
    <source>
        <dbReference type="PROSITE-ProRule" id="PRU01360"/>
    </source>
</evidence>
<feature type="signal peptide" evidence="16">
    <location>
        <begin position="1"/>
        <end position="27"/>
    </location>
</feature>
<dbReference type="InterPro" id="IPR037066">
    <property type="entry name" value="Plug_dom_sf"/>
</dbReference>
<reference evidence="20" key="1">
    <citation type="submission" date="2016-10" db="EMBL/GenBank/DDBJ databases">
        <authorList>
            <person name="Varghese N."/>
        </authorList>
    </citation>
    <scope>NUCLEOTIDE SEQUENCE [LARGE SCALE GENOMIC DNA]</scope>
    <source>
        <strain evidence="20">92MFCol6.1</strain>
    </source>
</reference>
<keyword evidence="11 14" id="KW-0472">Membrane</keyword>
<organism evidence="19 20">
    <name type="scientific">Stenotrophomonas indicatrix</name>
    <dbReference type="NCBI Taxonomy" id="2045451"/>
    <lineage>
        <taxon>Bacteria</taxon>
        <taxon>Pseudomonadati</taxon>
        <taxon>Pseudomonadota</taxon>
        <taxon>Gammaproteobacteria</taxon>
        <taxon>Lysobacterales</taxon>
        <taxon>Lysobacteraceae</taxon>
        <taxon>Stenotrophomonas</taxon>
    </lineage>
</organism>
<evidence type="ECO:0000256" key="10">
    <source>
        <dbReference type="ARBA" id="ARBA00023077"/>
    </source>
</evidence>
<evidence type="ECO:0000256" key="16">
    <source>
        <dbReference type="SAM" id="SignalP"/>
    </source>
</evidence>
<evidence type="ECO:0000256" key="9">
    <source>
        <dbReference type="ARBA" id="ARBA00023065"/>
    </source>
</evidence>
<name>A0A1W1H4E1_9GAMM</name>
<keyword evidence="10 15" id="KW-0798">TonB box</keyword>
<evidence type="ECO:0000256" key="7">
    <source>
        <dbReference type="ARBA" id="ARBA00022729"/>
    </source>
</evidence>
<dbReference type="AlphaFoldDB" id="A0A1W1H4E1"/>
<evidence type="ECO:0000256" key="15">
    <source>
        <dbReference type="RuleBase" id="RU003357"/>
    </source>
</evidence>
<dbReference type="CDD" id="cd01347">
    <property type="entry name" value="ligand_gated_channel"/>
    <property type="match status" value="1"/>
</dbReference>
<evidence type="ECO:0000256" key="12">
    <source>
        <dbReference type="ARBA" id="ARBA00023170"/>
    </source>
</evidence>
<evidence type="ECO:0000256" key="4">
    <source>
        <dbReference type="ARBA" id="ARBA00022452"/>
    </source>
</evidence>
<accession>A0A1W1H4E1</accession>
<evidence type="ECO:0000313" key="20">
    <source>
        <dbReference type="Proteomes" id="UP000191133"/>
    </source>
</evidence>
<dbReference type="GO" id="GO:0015891">
    <property type="term" value="P:siderophore transport"/>
    <property type="evidence" value="ECO:0007669"/>
    <property type="project" value="InterPro"/>
</dbReference>
<evidence type="ECO:0000313" key="19">
    <source>
        <dbReference type="EMBL" id="SLM26428.1"/>
    </source>
</evidence>
<feature type="domain" description="TonB-dependent receptor-like beta-barrel" evidence="17">
    <location>
        <begin position="229"/>
        <end position="666"/>
    </location>
</feature>
<keyword evidence="3 14" id="KW-0813">Transport</keyword>
<evidence type="ECO:0000259" key="18">
    <source>
        <dbReference type="Pfam" id="PF07715"/>
    </source>
</evidence>
<dbReference type="SUPFAM" id="SSF56935">
    <property type="entry name" value="Porins"/>
    <property type="match status" value="1"/>
</dbReference>
<comment type="similarity">
    <text evidence="2 14 15">Belongs to the TonB-dependent receptor family.</text>
</comment>
<keyword evidence="12" id="KW-0675">Receptor</keyword>
<dbReference type="RefSeq" id="WP_080150833.1">
    <property type="nucleotide sequence ID" value="NZ_FWEU01000008.1"/>
</dbReference>
<dbReference type="Proteomes" id="UP000191133">
    <property type="component" value="Unassembled WGS sequence"/>
</dbReference>
<dbReference type="EMBL" id="FWEU01000008">
    <property type="protein sequence ID" value="SLM26428.1"/>
    <property type="molecule type" value="Genomic_DNA"/>
</dbReference>